<name>L9ZY77_9EURY</name>
<comment type="similarity">
    <text evidence="4">Belongs to the AB hydrolase superfamily. MetX family.</text>
</comment>
<feature type="active site" evidence="4 5">
    <location>
        <position position="318"/>
    </location>
</feature>
<dbReference type="AlphaFoldDB" id="L9ZY77"/>
<evidence type="ECO:0000256" key="6">
    <source>
        <dbReference type="SAM" id="MobiDB-lite"/>
    </source>
</evidence>
<comment type="pathway">
    <text evidence="4">Amino-acid biosynthesis; L-methionine biosynthesis via de novo pathway; O-acetyl-L-homoserine from L-homoserine: step 1/1.</text>
</comment>
<dbReference type="InterPro" id="IPR029058">
    <property type="entry name" value="AB_hydrolase_fold"/>
</dbReference>
<sequence>MTTTDVQSLGEFTFECGESIPNLEVAYETYGEFTGDNAVLVCHALTGSAHVARRPDAGDDTAGQARAWWGDVVGPGKAVDTTEYYVVCANVPGSCYGTTGPASTNPETGEPYGTDFPPVTVGDWTRAQRRLLDELGVGRLHTLIGGSVGGMNVLDWLSRYPDDVERAAAVATAARLDAQCLALDTVARRAITGDPNWNGGHYYGGPEPEEGLARARQIGHIMYLSKASMSQKFGRRSAGRETVREESPDPAASFFPYREVESYLDYQAEKFTDRFDANSYLYLTRAMDDYDLSTGYESDAAALAAFEGELLLLSFTGDWHFTVEQSEAVAEACREAGVDVSHHVVESDHGHDAFLVEPEKVGPPLSTVLEEGLVGRTITDTTDGDEPTGESESFAPVHTSLFSE</sequence>
<evidence type="ECO:0000256" key="2">
    <source>
        <dbReference type="ARBA" id="ARBA00022679"/>
    </source>
</evidence>
<comment type="subunit">
    <text evidence="4">Homodimer.</text>
</comment>
<dbReference type="GO" id="GO:0009092">
    <property type="term" value="P:homoserine metabolic process"/>
    <property type="evidence" value="ECO:0007669"/>
    <property type="project" value="TreeGrafter"/>
</dbReference>
<dbReference type="InterPro" id="IPR000073">
    <property type="entry name" value="AB_hydrolase_1"/>
</dbReference>
<evidence type="ECO:0000256" key="3">
    <source>
        <dbReference type="ARBA" id="ARBA00049043"/>
    </source>
</evidence>
<dbReference type="OrthoDB" id="295172at2157"/>
<protein>
    <recommendedName>
        <fullName evidence="4">Homoserine O-acetyltransferase</fullName>
        <shortName evidence="4">HAT</shortName>
        <ecNumber evidence="4">2.3.1.31</ecNumber>
    </recommendedName>
    <alternativeName>
        <fullName evidence="4">Homoserine transacetylase</fullName>
        <shortName evidence="4">HTA</shortName>
    </alternativeName>
</protein>
<organism evidence="8 9">
    <name type="scientific">Natrialba hulunbeirensis JCM 10989</name>
    <dbReference type="NCBI Taxonomy" id="1227493"/>
    <lineage>
        <taxon>Archaea</taxon>
        <taxon>Methanobacteriati</taxon>
        <taxon>Methanobacteriota</taxon>
        <taxon>Stenosarchaea group</taxon>
        <taxon>Halobacteria</taxon>
        <taxon>Halobacteriales</taxon>
        <taxon>Natrialbaceae</taxon>
        <taxon>Natrialba</taxon>
    </lineage>
</organism>
<dbReference type="InterPro" id="IPR008220">
    <property type="entry name" value="HAT_MetX-like"/>
</dbReference>
<reference evidence="8 9" key="1">
    <citation type="journal article" date="2014" name="PLoS Genet.">
        <title>Phylogenetically driven sequencing of extremely halophilic archaea reveals strategies for static and dynamic osmo-response.</title>
        <authorList>
            <person name="Becker E.A."/>
            <person name="Seitzer P.M."/>
            <person name="Tritt A."/>
            <person name="Larsen D."/>
            <person name="Krusor M."/>
            <person name="Yao A.I."/>
            <person name="Wu D."/>
            <person name="Madern D."/>
            <person name="Eisen J.A."/>
            <person name="Darling A.E."/>
            <person name="Facciotti M.T."/>
        </authorList>
    </citation>
    <scope>NUCLEOTIDE SEQUENCE [LARGE SCALE GENOMIC DNA]</scope>
    <source>
        <strain evidence="8 9">JCM 10989</strain>
    </source>
</reference>
<dbReference type="GO" id="GO:0005737">
    <property type="term" value="C:cytoplasm"/>
    <property type="evidence" value="ECO:0007669"/>
    <property type="project" value="UniProtKB-SubCell"/>
</dbReference>
<dbReference type="PANTHER" id="PTHR32268:SF11">
    <property type="entry name" value="HOMOSERINE O-ACETYLTRANSFERASE"/>
    <property type="match status" value="1"/>
</dbReference>
<dbReference type="SUPFAM" id="SSF53474">
    <property type="entry name" value="alpha/beta-Hydrolases"/>
    <property type="match status" value="1"/>
</dbReference>
<comment type="subcellular location">
    <subcellularLocation>
        <location evidence="4">Cytoplasm</location>
    </subcellularLocation>
</comment>
<feature type="binding site" evidence="4">
    <location>
        <position position="216"/>
    </location>
    <ligand>
        <name>substrate</name>
    </ligand>
</feature>
<dbReference type="Gene3D" id="3.40.50.1820">
    <property type="entry name" value="alpha/beta hydrolase"/>
    <property type="match status" value="1"/>
</dbReference>
<feature type="region of interest" description="Disordered" evidence="6">
    <location>
        <begin position="379"/>
        <end position="404"/>
    </location>
</feature>
<evidence type="ECO:0000313" key="9">
    <source>
        <dbReference type="Proteomes" id="UP000011519"/>
    </source>
</evidence>
<comment type="catalytic activity">
    <reaction evidence="3 4">
        <text>L-homoserine + acetyl-CoA = O-acetyl-L-homoserine + CoA</text>
        <dbReference type="Rhea" id="RHEA:13701"/>
        <dbReference type="ChEBI" id="CHEBI:57287"/>
        <dbReference type="ChEBI" id="CHEBI:57288"/>
        <dbReference type="ChEBI" id="CHEBI:57476"/>
        <dbReference type="ChEBI" id="CHEBI:57716"/>
        <dbReference type="EC" id="2.3.1.31"/>
    </reaction>
</comment>
<gene>
    <name evidence="4" type="primary">metXA</name>
    <name evidence="8" type="ORF">C483_10821</name>
</gene>
<evidence type="ECO:0000259" key="7">
    <source>
        <dbReference type="Pfam" id="PF00561"/>
    </source>
</evidence>
<feature type="active site" description="Nucleophile" evidence="4 5">
    <location>
        <position position="147"/>
    </location>
</feature>
<dbReference type="PATRIC" id="fig|1227493.4.peg.2154"/>
<feature type="active site" evidence="4 5">
    <location>
        <position position="351"/>
    </location>
</feature>
<keyword evidence="4" id="KW-0028">Amino-acid biosynthesis</keyword>
<dbReference type="GO" id="GO:0004414">
    <property type="term" value="F:homoserine O-acetyltransferase activity"/>
    <property type="evidence" value="ECO:0007669"/>
    <property type="project" value="UniProtKB-UniRule"/>
</dbReference>
<dbReference type="Gene3D" id="1.10.1740.110">
    <property type="match status" value="1"/>
</dbReference>
<keyword evidence="2 4" id="KW-0808">Transferase</keyword>
<keyword evidence="4" id="KW-0963">Cytoplasm</keyword>
<dbReference type="EMBL" id="AOIM01000034">
    <property type="protein sequence ID" value="ELY90547.1"/>
    <property type="molecule type" value="Genomic_DNA"/>
</dbReference>
<dbReference type="GO" id="GO:0009086">
    <property type="term" value="P:methionine biosynthetic process"/>
    <property type="evidence" value="ECO:0007669"/>
    <property type="project" value="UniProtKB-UniRule"/>
</dbReference>
<evidence type="ECO:0000256" key="5">
    <source>
        <dbReference type="PIRSR" id="PIRSR000443-1"/>
    </source>
</evidence>
<evidence type="ECO:0000256" key="1">
    <source>
        <dbReference type="ARBA" id="ARBA00003082"/>
    </source>
</evidence>
<dbReference type="HAMAP" id="MF_00296">
    <property type="entry name" value="MetX_acyltransf"/>
    <property type="match status" value="1"/>
</dbReference>
<feature type="domain" description="AB hydrolase-1" evidence="7">
    <location>
        <begin position="37"/>
        <end position="358"/>
    </location>
</feature>
<dbReference type="RefSeq" id="WP_006653357.1">
    <property type="nucleotide sequence ID" value="NZ_AOIM01000034.1"/>
</dbReference>
<dbReference type="NCBIfam" id="TIGR01392">
    <property type="entry name" value="homoserO_Ac_trn"/>
    <property type="match status" value="1"/>
</dbReference>
<keyword evidence="9" id="KW-1185">Reference proteome</keyword>
<comment type="caution">
    <text evidence="8">The sequence shown here is derived from an EMBL/GenBank/DDBJ whole genome shotgun (WGS) entry which is preliminary data.</text>
</comment>
<keyword evidence="4" id="KW-0012">Acyltransferase</keyword>
<evidence type="ECO:0000313" key="8">
    <source>
        <dbReference type="EMBL" id="ELY90547.1"/>
    </source>
</evidence>
<dbReference type="Pfam" id="PF00561">
    <property type="entry name" value="Abhydrolase_1"/>
    <property type="match status" value="1"/>
</dbReference>
<accession>L9ZY77</accession>
<dbReference type="UniPathway" id="UPA00051">
    <property type="reaction ID" value="UER00074"/>
</dbReference>
<dbReference type="EC" id="2.3.1.31" evidence="4"/>
<dbReference type="PANTHER" id="PTHR32268">
    <property type="entry name" value="HOMOSERINE O-ACETYLTRANSFERASE"/>
    <property type="match status" value="1"/>
</dbReference>
<dbReference type="PIRSF" id="PIRSF000443">
    <property type="entry name" value="Homoser_Ac_trans"/>
    <property type="match status" value="1"/>
</dbReference>
<dbReference type="STRING" id="1227493.C483_10821"/>
<dbReference type="NCBIfam" id="NF001209">
    <property type="entry name" value="PRK00175.1"/>
    <property type="match status" value="1"/>
</dbReference>
<comment type="function">
    <text evidence="1 4">Transfers an acetyl group from acetyl-CoA to L-homoserine, forming acetyl-L-homoserine.</text>
</comment>
<keyword evidence="4" id="KW-0486">Methionine biosynthesis</keyword>
<comment type="caution">
    <text evidence="4">Lacks conserved residue(s) required for the propagation of feature annotation.</text>
</comment>
<dbReference type="Proteomes" id="UP000011519">
    <property type="component" value="Unassembled WGS sequence"/>
</dbReference>
<evidence type="ECO:0000256" key="4">
    <source>
        <dbReference type="HAMAP-Rule" id="MF_00296"/>
    </source>
</evidence>
<feature type="binding site" evidence="4">
    <location>
        <position position="352"/>
    </location>
    <ligand>
        <name>substrate</name>
    </ligand>
</feature>
<proteinExistence type="inferred from homology"/>